<evidence type="ECO:0000313" key="17">
    <source>
        <dbReference type="Proteomes" id="UP000034207"/>
    </source>
</evidence>
<keyword evidence="16" id="KW-0670">Pyruvate</keyword>
<dbReference type="InterPro" id="IPR002192">
    <property type="entry name" value="PPDK_AMP/ATP-bd"/>
</dbReference>
<comment type="pathway">
    <text evidence="3">Carbohydrate biosynthesis; gluconeogenesis.</text>
</comment>
<dbReference type="FunFam" id="3.30.1490.20:FF:000010">
    <property type="entry name" value="Phosphoenolpyruvate synthase"/>
    <property type="match status" value="1"/>
</dbReference>
<evidence type="ECO:0000313" key="16">
    <source>
        <dbReference type="EMBL" id="KKQ92993.1"/>
    </source>
</evidence>
<evidence type="ECO:0000256" key="11">
    <source>
        <dbReference type="ARBA" id="ARBA00022840"/>
    </source>
</evidence>
<dbReference type="EC" id="2.7.9.2" evidence="5"/>
<comment type="caution">
    <text evidence="16">The sequence shown here is derived from an EMBL/GenBank/DDBJ whole genome shotgun (WGS) entry which is preliminary data.</text>
</comment>
<dbReference type="GO" id="GO:0006094">
    <property type="term" value="P:gluconeogenesis"/>
    <property type="evidence" value="ECO:0007669"/>
    <property type="project" value="UniProtKB-UniPathway"/>
</dbReference>
<evidence type="ECO:0000256" key="10">
    <source>
        <dbReference type="ARBA" id="ARBA00022777"/>
    </source>
</evidence>
<comment type="cofactor">
    <cofactor evidence="1">
        <name>Mg(2+)</name>
        <dbReference type="ChEBI" id="CHEBI:18420"/>
    </cofactor>
</comment>
<dbReference type="PANTHER" id="PTHR43030">
    <property type="entry name" value="PHOSPHOENOLPYRUVATE SYNTHASE"/>
    <property type="match status" value="1"/>
</dbReference>
<evidence type="ECO:0000256" key="3">
    <source>
        <dbReference type="ARBA" id="ARBA00004742"/>
    </source>
</evidence>
<keyword evidence="10" id="KW-0418">Kinase</keyword>
<accession>A0A0G0LM55</accession>
<proteinExistence type="inferred from homology"/>
<dbReference type="UniPathway" id="UPA00138"/>
<dbReference type="GO" id="GO:0046872">
    <property type="term" value="F:metal ion binding"/>
    <property type="evidence" value="ECO:0007669"/>
    <property type="project" value="UniProtKB-KW"/>
</dbReference>
<organism evidence="16 17">
    <name type="scientific">candidate division CPR2 bacterium GW2011_GWC2_39_10</name>
    <dbReference type="NCBI Taxonomy" id="1618345"/>
    <lineage>
        <taxon>Bacteria</taxon>
        <taxon>Bacteria division CPR2</taxon>
    </lineage>
</organism>
<dbReference type="Gene3D" id="3.30.1490.20">
    <property type="entry name" value="ATP-grasp fold, A domain"/>
    <property type="match status" value="1"/>
</dbReference>
<comment type="function">
    <text evidence="2">Catalyzes the phosphorylation of pyruvate to phosphoenolpyruvate.</text>
</comment>
<evidence type="ECO:0000256" key="7">
    <source>
        <dbReference type="ARBA" id="ARBA00022679"/>
    </source>
</evidence>
<evidence type="ECO:0000256" key="8">
    <source>
        <dbReference type="ARBA" id="ARBA00022723"/>
    </source>
</evidence>
<keyword evidence="12" id="KW-0460">Magnesium</keyword>
<evidence type="ECO:0000256" key="4">
    <source>
        <dbReference type="ARBA" id="ARBA00007837"/>
    </source>
</evidence>
<dbReference type="AlphaFoldDB" id="A0A0G0LM55"/>
<comment type="similarity">
    <text evidence="4">Belongs to the PEP-utilizing enzyme family.</text>
</comment>
<dbReference type="PANTHER" id="PTHR43030:SF1">
    <property type="entry name" value="PHOSPHOENOLPYRUVATE SYNTHASE"/>
    <property type="match status" value="1"/>
</dbReference>
<keyword evidence="8" id="KW-0479">Metal-binding</keyword>
<keyword evidence="11" id="KW-0067">ATP-binding</keyword>
<dbReference type="InterPro" id="IPR006319">
    <property type="entry name" value="PEP_synth"/>
</dbReference>
<comment type="catalytic activity">
    <reaction evidence="14">
        <text>pyruvate + ATP + H2O = phosphoenolpyruvate + AMP + phosphate + 2 H(+)</text>
        <dbReference type="Rhea" id="RHEA:11364"/>
        <dbReference type="ChEBI" id="CHEBI:15361"/>
        <dbReference type="ChEBI" id="CHEBI:15377"/>
        <dbReference type="ChEBI" id="CHEBI:15378"/>
        <dbReference type="ChEBI" id="CHEBI:30616"/>
        <dbReference type="ChEBI" id="CHEBI:43474"/>
        <dbReference type="ChEBI" id="CHEBI:58702"/>
        <dbReference type="ChEBI" id="CHEBI:456215"/>
        <dbReference type="EC" id="2.7.9.2"/>
    </reaction>
</comment>
<sequence>MADGDKHILWFSEVGKGDGATVGGKGANLGELLKAGIPVPNGYNITAQAYFYFLEKAGLKEPITEILDGLDVENSKDLQERAERVQALIEKATMPEDLKAAIIENYHKLKGDRDKLYVAVRSSATAEDLADASFAGQQSTYLNVIGDEGVLEAVQKCYASLFGARAIYYREDKGFGQLEVGIAVPVQEMVDAEKAGVMFTIDPTNNDLDPLKANANFPDNPAG</sequence>
<reference evidence="16 17" key="1">
    <citation type="journal article" date="2015" name="Nature">
        <title>rRNA introns, odd ribosomes, and small enigmatic genomes across a large radiation of phyla.</title>
        <authorList>
            <person name="Brown C.T."/>
            <person name="Hug L.A."/>
            <person name="Thomas B.C."/>
            <person name="Sharon I."/>
            <person name="Castelle C.J."/>
            <person name="Singh A."/>
            <person name="Wilkins M.J."/>
            <person name="Williams K.H."/>
            <person name="Banfield J.F."/>
        </authorList>
    </citation>
    <scope>NUCLEOTIDE SEQUENCE [LARGE SCALE GENOMIC DNA]</scope>
</reference>
<dbReference type="InterPro" id="IPR013815">
    <property type="entry name" value="ATP_grasp_subdomain_1"/>
</dbReference>
<dbReference type="SUPFAM" id="SSF56059">
    <property type="entry name" value="Glutathione synthetase ATP-binding domain-like"/>
    <property type="match status" value="1"/>
</dbReference>
<evidence type="ECO:0000256" key="2">
    <source>
        <dbReference type="ARBA" id="ARBA00002988"/>
    </source>
</evidence>
<keyword evidence="7" id="KW-0808">Transferase</keyword>
<evidence type="ECO:0000256" key="13">
    <source>
        <dbReference type="ARBA" id="ARBA00033470"/>
    </source>
</evidence>
<evidence type="ECO:0000256" key="6">
    <source>
        <dbReference type="ARBA" id="ARBA00021623"/>
    </source>
</evidence>
<evidence type="ECO:0000256" key="1">
    <source>
        <dbReference type="ARBA" id="ARBA00001946"/>
    </source>
</evidence>
<evidence type="ECO:0000259" key="15">
    <source>
        <dbReference type="Pfam" id="PF01326"/>
    </source>
</evidence>
<dbReference type="PATRIC" id="fig|1618345.3.peg.1176"/>
<dbReference type="Pfam" id="PF01326">
    <property type="entry name" value="PPDK_N"/>
    <property type="match status" value="1"/>
</dbReference>
<gene>
    <name evidence="16" type="ORF">UT18_C0030G0003</name>
</gene>
<dbReference type="GO" id="GO:0008986">
    <property type="term" value="F:pyruvate, water dikinase activity"/>
    <property type="evidence" value="ECO:0007669"/>
    <property type="project" value="UniProtKB-EC"/>
</dbReference>
<evidence type="ECO:0000256" key="14">
    <source>
        <dbReference type="ARBA" id="ARBA00047700"/>
    </source>
</evidence>
<evidence type="ECO:0000256" key="12">
    <source>
        <dbReference type="ARBA" id="ARBA00022842"/>
    </source>
</evidence>
<dbReference type="EMBL" id="LBVV01000030">
    <property type="protein sequence ID" value="KKQ92993.1"/>
    <property type="molecule type" value="Genomic_DNA"/>
</dbReference>
<evidence type="ECO:0000256" key="9">
    <source>
        <dbReference type="ARBA" id="ARBA00022741"/>
    </source>
</evidence>
<evidence type="ECO:0000256" key="5">
    <source>
        <dbReference type="ARBA" id="ARBA00011996"/>
    </source>
</evidence>
<dbReference type="STRING" id="1618345.UT18_C0030G0003"/>
<feature type="domain" description="Pyruvate phosphate dikinase AMP/ATP-binding" evidence="15">
    <location>
        <begin position="21"/>
        <end position="207"/>
    </location>
</feature>
<dbReference type="GO" id="GO:0005524">
    <property type="term" value="F:ATP binding"/>
    <property type="evidence" value="ECO:0007669"/>
    <property type="project" value="UniProtKB-KW"/>
</dbReference>
<name>A0A0G0LM55_UNCC2</name>
<dbReference type="Proteomes" id="UP000034207">
    <property type="component" value="Unassembled WGS sequence"/>
</dbReference>
<keyword evidence="9" id="KW-0547">Nucleotide-binding</keyword>
<protein>
    <recommendedName>
        <fullName evidence="6">Phosphoenolpyruvate synthase</fullName>
        <ecNumber evidence="5">2.7.9.2</ecNumber>
    </recommendedName>
    <alternativeName>
        <fullName evidence="13">Pyruvate, water dikinase</fullName>
    </alternativeName>
</protein>